<proteinExistence type="predicted"/>
<keyword evidence="2" id="KW-1185">Reference proteome</keyword>
<name>A0ACD3SKS8_9BURK</name>
<dbReference type="Proteomes" id="UP000004277">
    <property type="component" value="Unassembled WGS sequence"/>
</dbReference>
<accession>A0ACD3SKS8</accession>
<reference evidence="1" key="1">
    <citation type="submission" date="2019-05" db="EMBL/GenBank/DDBJ databases">
        <title>Revised genome assembly of Burkholderiaceae (previously Ralstonia) sp. PBA.</title>
        <authorList>
            <person name="Gan H.M."/>
        </authorList>
    </citation>
    <scope>NUCLEOTIDE SEQUENCE</scope>
    <source>
        <strain evidence="1">PBA</strain>
    </source>
</reference>
<organism evidence="1 2">
    <name type="scientific">Imbroritus primus</name>
    <dbReference type="NCBI Taxonomy" id="3058603"/>
    <lineage>
        <taxon>Bacteria</taxon>
        <taxon>Pseudomonadati</taxon>
        <taxon>Pseudomonadota</taxon>
        <taxon>Betaproteobacteria</taxon>
        <taxon>Burkholderiales</taxon>
        <taxon>Burkholderiaceae</taxon>
        <taxon>Imbroritus</taxon>
    </lineage>
</organism>
<sequence length="739" mass="80562">MRRRSRWIAWITLTPLVLISALLFFIVTFDWNRARPWLNERVSEAIARPFVINGDLTVKWDRPEGETGWRRWVPWPRLAARDVVVGNPEWAHDTNFATANEVSFVLQALPLLTHRIVIPTISLDTPSIALIRRKDGENNWTFPRNKDKTALQWELELQQIVFKNGRIGLSDAIKQIELLAEVDTIGAPLDLAGKPTEQPASAALPTEVASAANAKEEPARQADTSPYGIQWTVKGTYRDARVQGAGKAGGVLRLQDADTPYPLQADVRLGRTRIALEGTLTDPAHLAALDLRLRLAGDSMAHLYDLTGVVLPETAPFETRGRLIGQGVGEQPVWRYEKFTGRMGKSDIQGTLTYRAQQPRPKIEGTVLSNQLVFADLAPLIGADSAQSKKRRGAAERQPIDRVLPVARFKTDRWGEMDADVKVTGRRIVRDEALPITDLTAHLKLEDSVLTLDPLNFGVAGGDLVSTIRLNGKTTPLQGNIDLRARHLKLKQLFPTIEAMRASVGELNGAARMTAQGNSISALLGTANGEAKLLVREGTVSKFILEAMGLNVGSVVLTQLFGDRQVTLNCGVSDFAINDGLARARTFVVDTEDATIYITGGVDLKDERLGMTVRPEAKGLRLFSLRAPLYVTGTLKKPDVSVDKAVLALRAGGALALGLTAPIAAALIPLTDLSTPDDTHCAELLRQASSAPRTNPRPVPPPDKATPSAPAGERRPAAPPATPPRQEQKRDPLPPIYNG</sequence>
<protein>
    <submittedName>
        <fullName evidence="1">AsmA family protein</fullName>
    </submittedName>
</protein>
<gene>
    <name evidence="1" type="ORF">MW7_017365</name>
</gene>
<dbReference type="EMBL" id="AKCV02000026">
    <property type="protein sequence ID" value="TMS56832.1"/>
    <property type="molecule type" value="Genomic_DNA"/>
</dbReference>
<evidence type="ECO:0000313" key="2">
    <source>
        <dbReference type="Proteomes" id="UP000004277"/>
    </source>
</evidence>
<evidence type="ECO:0000313" key="1">
    <source>
        <dbReference type="EMBL" id="TMS56832.1"/>
    </source>
</evidence>
<comment type="caution">
    <text evidence="1">The sequence shown here is derived from an EMBL/GenBank/DDBJ whole genome shotgun (WGS) entry which is preliminary data.</text>
</comment>